<dbReference type="Proteomes" id="UP000760494">
    <property type="component" value="Unassembled WGS sequence"/>
</dbReference>
<dbReference type="PANTHER" id="PTHR34154:SF10">
    <property type="entry name" value="ASL1-LIKE GLYCOSYL HYDROLASE CATALYTIC DOMAIN-CONTAINING PROTEIN"/>
    <property type="match status" value="1"/>
</dbReference>
<evidence type="ECO:0000256" key="1">
    <source>
        <dbReference type="SAM" id="MobiDB-lite"/>
    </source>
</evidence>
<feature type="compositionally biased region" description="Low complexity" evidence="1">
    <location>
        <begin position="252"/>
        <end position="265"/>
    </location>
</feature>
<comment type="caution">
    <text evidence="3">The sequence shown here is derived from an EMBL/GenBank/DDBJ whole genome shotgun (WGS) entry which is preliminary data.</text>
</comment>
<protein>
    <recommendedName>
        <fullName evidence="2">Asl1-like glycosyl hydrolase catalytic domain-containing protein</fullName>
    </recommendedName>
</protein>
<evidence type="ECO:0000259" key="2">
    <source>
        <dbReference type="Pfam" id="PF11790"/>
    </source>
</evidence>
<feature type="compositionally biased region" description="Low complexity" evidence="1">
    <location>
        <begin position="179"/>
        <end position="205"/>
    </location>
</feature>
<accession>A0A9Q9RJ35</accession>
<dbReference type="InterPro" id="IPR024655">
    <property type="entry name" value="Asl1_glyco_hydro_catalytic"/>
</dbReference>
<dbReference type="AlphaFoldDB" id="A0A9Q9RJ35"/>
<proteinExistence type="predicted"/>
<dbReference type="SUPFAM" id="SSF51445">
    <property type="entry name" value="(Trans)glycosidases"/>
    <property type="match status" value="1"/>
</dbReference>
<dbReference type="GO" id="GO:0009277">
    <property type="term" value="C:fungal-type cell wall"/>
    <property type="evidence" value="ECO:0007669"/>
    <property type="project" value="TreeGrafter"/>
</dbReference>
<dbReference type="EMBL" id="CABFJX010000135">
    <property type="protein sequence ID" value="VTT65324.1"/>
    <property type="molecule type" value="Genomic_DNA"/>
</dbReference>
<dbReference type="Gene3D" id="3.20.20.80">
    <property type="entry name" value="Glycosidases"/>
    <property type="match status" value="1"/>
</dbReference>
<evidence type="ECO:0000313" key="3">
    <source>
        <dbReference type="EMBL" id="VTT65324.1"/>
    </source>
</evidence>
<reference evidence="3" key="1">
    <citation type="submission" date="2019-05" db="EMBL/GenBank/DDBJ databases">
        <authorList>
            <person name="Piombo E."/>
        </authorList>
    </citation>
    <scope>NUCLEOTIDE SEQUENCE</scope>
    <source>
        <strain evidence="3">C2S</strain>
    </source>
</reference>
<feature type="domain" description="Asl1-like glycosyl hydrolase catalytic" evidence="2">
    <location>
        <begin position="278"/>
        <end position="506"/>
    </location>
</feature>
<gene>
    <name evidence="3" type="ORF">C2S_5918</name>
</gene>
<feature type="region of interest" description="Disordered" evidence="1">
    <location>
        <begin position="221"/>
        <end position="274"/>
    </location>
</feature>
<dbReference type="Pfam" id="PF11790">
    <property type="entry name" value="Glyco_hydro_cc"/>
    <property type="match status" value="1"/>
</dbReference>
<organism evidence="3 4">
    <name type="scientific">Fusarium fujikuroi</name>
    <name type="common">Bakanae and foot rot disease fungus</name>
    <name type="synonym">Gibberella fujikuroi</name>
    <dbReference type="NCBI Taxonomy" id="5127"/>
    <lineage>
        <taxon>Eukaryota</taxon>
        <taxon>Fungi</taxon>
        <taxon>Dikarya</taxon>
        <taxon>Ascomycota</taxon>
        <taxon>Pezizomycotina</taxon>
        <taxon>Sordariomycetes</taxon>
        <taxon>Hypocreomycetidae</taxon>
        <taxon>Hypocreales</taxon>
        <taxon>Nectriaceae</taxon>
        <taxon>Fusarium</taxon>
        <taxon>Fusarium fujikuroi species complex</taxon>
    </lineage>
</organism>
<feature type="region of interest" description="Disordered" evidence="1">
    <location>
        <begin position="178"/>
        <end position="205"/>
    </location>
</feature>
<dbReference type="InterPro" id="IPR017853">
    <property type="entry name" value="GH"/>
</dbReference>
<name>A0A9Q9RJ35_FUSFU</name>
<dbReference type="InterPro" id="IPR053183">
    <property type="entry name" value="ASL1"/>
</dbReference>
<sequence length="509" mass="54148">MFSLPTVAAADLSSRFQEGGQLVQSESALMLPEAAAPDMLPAFCQGWRTRPEIHSSTAPGTGASANEIAECLQAFHLSPPKAPQNGPCKWRLSMAQAGVFLPSLSSLGNKDTRCQVKTRMIANKLTILTATAALLEPALALGHRHAHHQHAQKRGDWVVATIDGQVVSWENNYFGPGGSAPAATQPAAASQPEASSAPAPAPAAAQPTTIIKVAKPSQAAKSAYEPASQPKKEETAAKAPQKAAIKEKTQSKAKSSSTQSKSSGTSSGGSPGFSHKRGVCYNNVDLANTFAGDCEHCGWGYNWDSSSGGLKGLNFIPTLWNDQPLHTDRFADNCAQALSDGAKAIFSFNEPDNAGQADMTPAYAAQAHVKWLNPYAGKALIGAPSISNSGLAGEGVEWLKSWVSECEKLDEQCHYDFCNVHWYSEVEYGSTLFDHLKASHEACGGKPIWLTEFAPTGSDEAIATWLKDAIPQLEDLSYLDAYSYFKVETGMLMTSETELSSYGSVYASA</sequence>
<dbReference type="PANTHER" id="PTHR34154">
    <property type="entry name" value="ALKALI-SENSITIVE LINKAGE PROTEIN 1"/>
    <property type="match status" value="1"/>
</dbReference>
<evidence type="ECO:0000313" key="4">
    <source>
        <dbReference type="Proteomes" id="UP000760494"/>
    </source>
</evidence>
<dbReference type="GO" id="GO:0071966">
    <property type="term" value="P:fungal-type cell wall polysaccharide metabolic process"/>
    <property type="evidence" value="ECO:0007669"/>
    <property type="project" value="TreeGrafter"/>
</dbReference>